<dbReference type="InterPro" id="IPR036457">
    <property type="entry name" value="PPM-type-like_dom_sf"/>
</dbReference>
<dbReference type="PANTHER" id="PTHR43156">
    <property type="entry name" value="STAGE II SPORULATION PROTEIN E-RELATED"/>
    <property type="match status" value="1"/>
</dbReference>
<dbReference type="Gene3D" id="3.30.450.40">
    <property type="match status" value="1"/>
</dbReference>
<reference evidence="4" key="1">
    <citation type="submission" date="2023-06" db="EMBL/GenBank/DDBJ databases">
        <title>Genome sequence of Nocardioides sp. SOB44.</title>
        <authorList>
            <person name="Zhang G."/>
        </authorList>
    </citation>
    <scope>NUCLEOTIDE SEQUENCE</scope>
    <source>
        <strain evidence="4">SOB44</strain>
    </source>
</reference>
<dbReference type="SUPFAM" id="SSF81606">
    <property type="entry name" value="PP2C-like"/>
    <property type="match status" value="1"/>
</dbReference>
<dbReference type="Pfam" id="PF01590">
    <property type="entry name" value="GAF"/>
    <property type="match status" value="1"/>
</dbReference>
<dbReference type="PANTHER" id="PTHR43156:SF2">
    <property type="entry name" value="STAGE II SPORULATION PROTEIN E"/>
    <property type="match status" value="1"/>
</dbReference>
<keyword evidence="5" id="KW-1185">Reference proteome</keyword>
<accession>A0ABT8TMF0</accession>
<dbReference type="InterPro" id="IPR003018">
    <property type="entry name" value="GAF"/>
</dbReference>
<feature type="domain" description="PPM-type phosphatase" evidence="3">
    <location>
        <begin position="181"/>
        <end position="390"/>
    </location>
</feature>
<dbReference type="InterPro" id="IPR029016">
    <property type="entry name" value="GAF-like_dom_sf"/>
</dbReference>
<evidence type="ECO:0000259" key="2">
    <source>
        <dbReference type="SMART" id="SM00065"/>
    </source>
</evidence>
<sequence length="397" mass="42381">MTQTVDQSRTRRARTAASLGLLEAERNARVDRITALAARVFGVEMTTVTVLDGDRATFPLSHGLDPGTTMPRSEVFCDLTQRQGEPMYVEDASLDPRFASWPIVTDAGIRFYAGHPLRDHMGTVVATLCLLDSTPRRLGDDEKELLAELAGLAETEMVSSTEMRLAQEAQASLLPQAGLEVDGWRIEGACVPAAAVGGDFYDYRATGRSAVLRLADVMGKGTPAALVAAGVRAALRGTEAAAAGVDLGVTVTRTARTLADDMERTESFVTLFEAVIDLDDGEVRYVDAGCGLALVARNDGSVEPLRSNDGPIGLWAEDHWTEHRTRLEPGERLVVVSDGVLDLVGEGPGHADRIAELVLGRDAVSRLEEIVRGCETTSAVDDVTVVVATRPASEGAR</sequence>
<proteinExistence type="predicted"/>
<gene>
    <name evidence="4" type="ORF">QWJ41_05380</name>
</gene>
<dbReference type="SMART" id="SM00331">
    <property type="entry name" value="PP2C_SIG"/>
    <property type="match status" value="1"/>
</dbReference>
<protein>
    <submittedName>
        <fullName evidence="4">SpoIIE family protein phosphatase</fullName>
    </submittedName>
</protein>
<comment type="caution">
    <text evidence="4">The sequence shown here is derived from an EMBL/GenBank/DDBJ whole genome shotgun (WGS) entry which is preliminary data.</text>
</comment>
<evidence type="ECO:0000259" key="3">
    <source>
        <dbReference type="SMART" id="SM00331"/>
    </source>
</evidence>
<feature type="domain" description="GAF" evidence="2">
    <location>
        <begin position="25"/>
        <end position="167"/>
    </location>
</feature>
<dbReference type="InterPro" id="IPR052016">
    <property type="entry name" value="Bact_Sigma-Reg"/>
</dbReference>
<evidence type="ECO:0000256" key="1">
    <source>
        <dbReference type="ARBA" id="ARBA00022801"/>
    </source>
</evidence>
<dbReference type="Proteomes" id="UP001168363">
    <property type="component" value="Unassembled WGS sequence"/>
</dbReference>
<evidence type="ECO:0000313" key="4">
    <source>
        <dbReference type="EMBL" id="MDO3395139.1"/>
    </source>
</evidence>
<dbReference type="Gene3D" id="3.60.40.10">
    <property type="entry name" value="PPM-type phosphatase domain"/>
    <property type="match status" value="1"/>
</dbReference>
<dbReference type="InterPro" id="IPR001932">
    <property type="entry name" value="PPM-type_phosphatase-like_dom"/>
</dbReference>
<dbReference type="EMBL" id="JAULSC010000003">
    <property type="protein sequence ID" value="MDO3395139.1"/>
    <property type="molecule type" value="Genomic_DNA"/>
</dbReference>
<keyword evidence="1" id="KW-0378">Hydrolase</keyword>
<dbReference type="SUPFAM" id="SSF55781">
    <property type="entry name" value="GAF domain-like"/>
    <property type="match status" value="1"/>
</dbReference>
<dbReference type="RefSeq" id="WP_302706244.1">
    <property type="nucleotide sequence ID" value="NZ_JAULSC010000003.1"/>
</dbReference>
<evidence type="ECO:0000313" key="5">
    <source>
        <dbReference type="Proteomes" id="UP001168363"/>
    </source>
</evidence>
<name>A0ABT8TMF0_9ACTN</name>
<dbReference type="SMART" id="SM00065">
    <property type="entry name" value="GAF"/>
    <property type="match status" value="1"/>
</dbReference>
<organism evidence="4 5">
    <name type="scientific">Nocardioides cremeus</name>
    <dbReference type="NCBI Taxonomy" id="3058044"/>
    <lineage>
        <taxon>Bacteria</taxon>
        <taxon>Bacillati</taxon>
        <taxon>Actinomycetota</taxon>
        <taxon>Actinomycetes</taxon>
        <taxon>Propionibacteriales</taxon>
        <taxon>Nocardioidaceae</taxon>
        <taxon>Nocardioides</taxon>
    </lineage>
</organism>
<dbReference type="Pfam" id="PF07228">
    <property type="entry name" value="SpoIIE"/>
    <property type="match status" value="1"/>
</dbReference>